<organism evidence="7">
    <name type="scientific">marine sediment metagenome</name>
    <dbReference type="NCBI Taxonomy" id="412755"/>
    <lineage>
        <taxon>unclassified sequences</taxon>
        <taxon>metagenomes</taxon>
        <taxon>ecological metagenomes</taxon>
    </lineage>
</organism>
<sequence length="191" mass="22133">MSYLTEPKKRSKIDQEIDENHIYLDKIYETDLRNLLKKCYQCARCSGVCQISKVQKFTPSRIIQMILEGFEDEIVENGLLWDCLTCNSCLQNCPKDINFADIARILRYKMRNKGIHNLDRSIAHKGIYPTMGELMSQNNINVNRPLDWIPKGCKIANKGKTLYYVGCLPFFDYDFQNLKSISASTLKTICQ</sequence>
<dbReference type="InterPro" id="IPR051460">
    <property type="entry name" value="HdrC_iron-sulfur_subunit"/>
</dbReference>
<evidence type="ECO:0000259" key="6">
    <source>
        <dbReference type="Pfam" id="PF13183"/>
    </source>
</evidence>
<dbReference type="InterPro" id="IPR017896">
    <property type="entry name" value="4Fe4S_Fe-S-bd"/>
</dbReference>
<keyword evidence="1" id="KW-0004">4Fe-4S</keyword>
<evidence type="ECO:0000256" key="1">
    <source>
        <dbReference type="ARBA" id="ARBA00022485"/>
    </source>
</evidence>
<evidence type="ECO:0000313" key="7">
    <source>
        <dbReference type="EMBL" id="GAG22944.1"/>
    </source>
</evidence>
<keyword evidence="2" id="KW-0479">Metal-binding</keyword>
<dbReference type="InterPro" id="IPR017900">
    <property type="entry name" value="4Fe4S_Fe_S_CS"/>
</dbReference>
<dbReference type="Gene3D" id="1.10.1060.10">
    <property type="entry name" value="Alpha-helical ferredoxin"/>
    <property type="match status" value="1"/>
</dbReference>
<dbReference type="GO" id="GO:0051539">
    <property type="term" value="F:4 iron, 4 sulfur cluster binding"/>
    <property type="evidence" value="ECO:0007669"/>
    <property type="project" value="UniProtKB-KW"/>
</dbReference>
<keyword evidence="3" id="KW-0560">Oxidoreductase</keyword>
<protein>
    <recommendedName>
        <fullName evidence="6">4Fe-4S ferredoxin-type domain-containing protein</fullName>
    </recommendedName>
</protein>
<dbReference type="EMBL" id="BARS01039787">
    <property type="protein sequence ID" value="GAG22944.1"/>
    <property type="molecule type" value="Genomic_DNA"/>
</dbReference>
<dbReference type="SUPFAM" id="SSF46548">
    <property type="entry name" value="alpha-helical ferredoxin"/>
    <property type="match status" value="1"/>
</dbReference>
<accession>X0VX00</accession>
<evidence type="ECO:0000256" key="3">
    <source>
        <dbReference type="ARBA" id="ARBA00023002"/>
    </source>
</evidence>
<gene>
    <name evidence="7" type="ORF">S01H1_60733</name>
</gene>
<feature type="domain" description="4Fe-4S ferredoxin-type" evidence="6">
    <location>
        <begin position="36"/>
        <end position="97"/>
    </location>
</feature>
<feature type="non-terminal residue" evidence="7">
    <location>
        <position position="191"/>
    </location>
</feature>
<dbReference type="PANTHER" id="PTHR43255">
    <property type="entry name" value="IRON-SULFUR-BINDING OXIDOREDUCTASE FADF-RELATED-RELATED"/>
    <property type="match status" value="1"/>
</dbReference>
<dbReference type="InterPro" id="IPR009051">
    <property type="entry name" value="Helical_ferredxn"/>
</dbReference>
<reference evidence="7" key="1">
    <citation type="journal article" date="2014" name="Front. Microbiol.">
        <title>High frequency of phylogenetically diverse reductive dehalogenase-homologous genes in deep subseafloor sedimentary metagenomes.</title>
        <authorList>
            <person name="Kawai M."/>
            <person name="Futagami T."/>
            <person name="Toyoda A."/>
            <person name="Takaki Y."/>
            <person name="Nishi S."/>
            <person name="Hori S."/>
            <person name="Arai W."/>
            <person name="Tsubouchi T."/>
            <person name="Morono Y."/>
            <person name="Uchiyama I."/>
            <person name="Ito T."/>
            <person name="Fujiyama A."/>
            <person name="Inagaki F."/>
            <person name="Takami H."/>
        </authorList>
    </citation>
    <scope>NUCLEOTIDE SEQUENCE</scope>
    <source>
        <strain evidence="7">Expedition CK06-06</strain>
    </source>
</reference>
<dbReference type="PROSITE" id="PS00198">
    <property type="entry name" value="4FE4S_FER_1"/>
    <property type="match status" value="1"/>
</dbReference>
<keyword evidence="4" id="KW-0408">Iron</keyword>
<dbReference type="GO" id="GO:0005886">
    <property type="term" value="C:plasma membrane"/>
    <property type="evidence" value="ECO:0007669"/>
    <property type="project" value="TreeGrafter"/>
</dbReference>
<proteinExistence type="predicted"/>
<dbReference type="PANTHER" id="PTHR43255:SF1">
    <property type="entry name" value="IRON-SULFUR-BINDING OXIDOREDUCTASE FADF-RELATED"/>
    <property type="match status" value="1"/>
</dbReference>
<dbReference type="AlphaFoldDB" id="X0VX00"/>
<evidence type="ECO:0000256" key="2">
    <source>
        <dbReference type="ARBA" id="ARBA00022723"/>
    </source>
</evidence>
<dbReference type="GO" id="GO:0046872">
    <property type="term" value="F:metal ion binding"/>
    <property type="evidence" value="ECO:0007669"/>
    <property type="project" value="UniProtKB-KW"/>
</dbReference>
<name>X0VX00_9ZZZZ</name>
<keyword evidence="5" id="KW-0411">Iron-sulfur</keyword>
<comment type="caution">
    <text evidence="7">The sequence shown here is derived from an EMBL/GenBank/DDBJ whole genome shotgun (WGS) entry which is preliminary data.</text>
</comment>
<dbReference type="Pfam" id="PF13183">
    <property type="entry name" value="Fer4_8"/>
    <property type="match status" value="1"/>
</dbReference>
<evidence type="ECO:0000256" key="4">
    <source>
        <dbReference type="ARBA" id="ARBA00023004"/>
    </source>
</evidence>
<dbReference type="GO" id="GO:0016491">
    <property type="term" value="F:oxidoreductase activity"/>
    <property type="evidence" value="ECO:0007669"/>
    <property type="project" value="UniProtKB-KW"/>
</dbReference>
<evidence type="ECO:0000256" key="5">
    <source>
        <dbReference type="ARBA" id="ARBA00023014"/>
    </source>
</evidence>